<evidence type="ECO:0000256" key="2">
    <source>
        <dbReference type="SAM" id="MobiDB-lite"/>
    </source>
</evidence>
<accession>A0AAN7M772</accession>
<feature type="region of interest" description="Disordered" evidence="2">
    <location>
        <begin position="1"/>
        <end position="37"/>
    </location>
</feature>
<dbReference type="PANTHER" id="PTHR43899:SF26">
    <property type="entry name" value="ENOYL-(ACYL CARRIER) REDUCTASE"/>
    <property type="match status" value="1"/>
</dbReference>
<keyword evidence="1" id="KW-0560">Oxidoreductase</keyword>
<evidence type="ECO:0000313" key="4">
    <source>
        <dbReference type="Proteomes" id="UP001346149"/>
    </source>
</evidence>
<dbReference type="EMBL" id="JAXQNO010000010">
    <property type="protein sequence ID" value="KAK4790720.1"/>
    <property type="molecule type" value="Genomic_DNA"/>
</dbReference>
<keyword evidence="4" id="KW-1185">Reference proteome</keyword>
<dbReference type="AlphaFoldDB" id="A0AAN7M772"/>
<feature type="compositionally biased region" description="Basic and acidic residues" evidence="2">
    <location>
        <begin position="13"/>
        <end position="34"/>
    </location>
</feature>
<sequence length="220" mass="24697">MNNLEPSKFSAAVDKRRLNQEGEKIDQRTEEPHTEGPTVMHGFEIIETYPEPERSLSIAGVVSLGMGPKDYDYDHSKELCLSHAKTSCYTSFRGFHSSRVWGSSSSSGTSSPSPDGFVDQLSRSLHVEYRHHGIDIQCQIPLYIATKMATRVASIQKSSIFVPSPEDYVEAAIRHIGYEPRCMAYWSHSVQWFLASLAPECYLDSLSLKRGLKRRALSPP</sequence>
<dbReference type="GO" id="GO:0045703">
    <property type="term" value="F:ketoreductase activity"/>
    <property type="evidence" value="ECO:0007669"/>
    <property type="project" value="TreeGrafter"/>
</dbReference>
<evidence type="ECO:0000313" key="3">
    <source>
        <dbReference type="EMBL" id="KAK4790720.1"/>
    </source>
</evidence>
<dbReference type="PANTHER" id="PTHR43899">
    <property type="entry name" value="RH59310P"/>
    <property type="match status" value="1"/>
</dbReference>
<protein>
    <submittedName>
        <fullName evidence="3">Uncharacterized protein</fullName>
    </submittedName>
</protein>
<dbReference type="GO" id="GO:0005783">
    <property type="term" value="C:endoplasmic reticulum"/>
    <property type="evidence" value="ECO:0007669"/>
    <property type="project" value="TreeGrafter"/>
</dbReference>
<reference evidence="3 4" key="1">
    <citation type="journal article" date="2023" name="Hortic Res">
        <title>Pangenome of water caltrop reveals structural variations and asymmetric subgenome divergence after allopolyploidization.</title>
        <authorList>
            <person name="Zhang X."/>
            <person name="Chen Y."/>
            <person name="Wang L."/>
            <person name="Yuan Y."/>
            <person name="Fang M."/>
            <person name="Shi L."/>
            <person name="Lu R."/>
            <person name="Comes H.P."/>
            <person name="Ma Y."/>
            <person name="Chen Y."/>
            <person name="Huang G."/>
            <person name="Zhou Y."/>
            <person name="Zheng Z."/>
            <person name="Qiu Y."/>
        </authorList>
    </citation>
    <scope>NUCLEOTIDE SEQUENCE [LARGE SCALE GENOMIC DNA]</scope>
    <source>
        <strain evidence="3">F231</strain>
    </source>
</reference>
<dbReference type="Proteomes" id="UP001346149">
    <property type="component" value="Unassembled WGS sequence"/>
</dbReference>
<organism evidence="3 4">
    <name type="scientific">Trapa natans</name>
    <name type="common">Water chestnut</name>
    <dbReference type="NCBI Taxonomy" id="22666"/>
    <lineage>
        <taxon>Eukaryota</taxon>
        <taxon>Viridiplantae</taxon>
        <taxon>Streptophyta</taxon>
        <taxon>Embryophyta</taxon>
        <taxon>Tracheophyta</taxon>
        <taxon>Spermatophyta</taxon>
        <taxon>Magnoliopsida</taxon>
        <taxon>eudicotyledons</taxon>
        <taxon>Gunneridae</taxon>
        <taxon>Pentapetalae</taxon>
        <taxon>rosids</taxon>
        <taxon>malvids</taxon>
        <taxon>Myrtales</taxon>
        <taxon>Lythraceae</taxon>
        <taxon>Trapa</taxon>
    </lineage>
</organism>
<comment type="caution">
    <text evidence="3">The sequence shown here is derived from an EMBL/GenBank/DDBJ whole genome shotgun (WGS) entry which is preliminary data.</text>
</comment>
<name>A0AAN7M772_TRANT</name>
<gene>
    <name evidence="3" type="ORF">SAY86_018024</name>
</gene>
<dbReference type="InterPro" id="IPR036291">
    <property type="entry name" value="NAD(P)-bd_dom_sf"/>
</dbReference>
<dbReference type="InterPro" id="IPR051019">
    <property type="entry name" value="VLCFA-Steroid_DH"/>
</dbReference>
<dbReference type="Gene3D" id="3.40.50.720">
    <property type="entry name" value="NAD(P)-binding Rossmann-like Domain"/>
    <property type="match status" value="1"/>
</dbReference>
<dbReference type="SUPFAM" id="SSF51735">
    <property type="entry name" value="NAD(P)-binding Rossmann-fold domains"/>
    <property type="match status" value="1"/>
</dbReference>
<proteinExistence type="predicted"/>
<evidence type="ECO:0000256" key="1">
    <source>
        <dbReference type="ARBA" id="ARBA00023002"/>
    </source>
</evidence>